<dbReference type="GO" id="GO:0009307">
    <property type="term" value="P:DNA restriction-modification system"/>
    <property type="evidence" value="ECO:0007669"/>
    <property type="project" value="UniProtKB-KW"/>
</dbReference>
<dbReference type="SUPFAM" id="SSF53335">
    <property type="entry name" value="S-adenosyl-L-methionine-dependent methyltransferases"/>
    <property type="match status" value="1"/>
</dbReference>
<gene>
    <name evidence="9" type="primary">dcm</name>
    <name evidence="9" type="ORF">LEP1GSC063_1242</name>
</gene>
<evidence type="ECO:0000256" key="5">
    <source>
        <dbReference type="ARBA" id="ARBA00022747"/>
    </source>
</evidence>
<evidence type="ECO:0000256" key="4">
    <source>
        <dbReference type="ARBA" id="ARBA00022691"/>
    </source>
</evidence>
<feature type="active site" evidence="7">
    <location>
        <position position="85"/>
    </location>
</feature>
<evidence type="ECO:0000256" key="8">
    <source>
        <dbReference type="RuleBase" id="RU000416"/>
    </source>
</evidence>
<dbReference type="InterPro" id="IPR050390">
    <property type="entry name" value="C5-Methyltransferase"/>
</dbReference>
<keyword evidence="4 7" id="KW-0949">S-adenosyl-L-methionine</keyword>
<dbReference type="NCBIfam" id="TIGR00675">
    <property type="entry name" value="dcm"/>
    <property type="match status" value="1"/>
</dbReference>
<keyword evidence="5" id="KW-0680">Restriction system</keyword>
<dbReference type="EMBL" id="AHMU02000058">
    <property type="protein sequence ID" value="EMN21083.1"/>
    <property type="molecule type" value="Genomic_DNA"/>
</dbReference>
<comment type="caution">
    <text evidence="9">The sequence shown here is derived from an EMBL/GenBank/DDBJ whole genome shotgun (WGS) entry which is preliminary data.</text>
</comment>
<organism evidence="9 10">
    <name type="scientific">Leptospira santarosai serovar Arenal str. MAVJ 401</name>
    <dbReference type="NCBI Taxonomy" id="1049976"/>
    <lineage>
        <taxon>Bacteria</taxon>
        <taxon>Pseudomonadati</taxon>
        <taxon>Spirochaetota</taxon>
        <taxon>Spirochaetia</taxon>
        <taxon>Leptospirales</taxon>
        <taxon>Leptospiraceae</taxon>
        <taxon>Leptospira</taxon>
    </lineage>
</organism>
<comment type="catalytic activity">
    <reaction evidence="6">
        <text>a 2'-deoxycytidine in DNA + S-adenosyl-L-methionine = a 5-methyl-2'-deoxycytidine in DNA + S-adenosyl-L-homocysteine + H(+)</text>
        <dbReference type="Rhea" id="RHEA:13681"/>
        <dbReference type="Rhea" id="RHEA-COMP:11369"/>
        <dbReference type="Rhea" id="RHEA-COMP:11370"/>
        <dbReference type="ChEBI" id="CHEBI:15378"/>
        <dbReference type="ChEBI" id="CHEBI:57856"/>
        <dbReference type="ChEBI" id="CHEBI:59789"/>
        <dbReference type="ChEBI" id="CHEBI:85452"/>
        <dbReference type="ChEBI" id="CHEBI:85454"/>
        <dbReference type="EC" id="2.1.1.37"/>
    </reaction>
</comment>
<keyword evidence="3 7" id="KW-0808">Transferase</keyword>
<evidence type="ECO:0000256" key="2">
    <source>
        <dbReference type="ARBA" id="ARBA00022603"/>
    </source>
</evidence>
<evidence type="ECO:0000313" key="10">
    <source>
        <dbReference type="Proteomes" id="UP000012106"/>
    </source>
</evidence>
<dbReference type="PROSITE" id="PS51679">
    <property type="entry name" value="SAM_MT_C5"/>
    <property type="match status" value="1"/>
</dbReference>
<dbReference type="InterPro" id="IPR029063">
    <property type="entry name" value="SAM-dependent_MTases_sf"/>
</dbReference>
<dbReference type="PRINTS" id="PR00105">
    <property type="entry name" value="C5METTRFRASE"/>
</dbReference>
<dbReference type="GO" id="GO:0003677">
    <property type="term" value="F:DNA binding"/>
    <property type="evidence" value="ECO:0007669"/>
    <property type="project" value="TreeGrafter"/>
</dbReference>
<dbReference type="GO" id="GO:0044027">
    <property type="term" value="P:negative regulation of gene expression via chromosomal CpG island methylation"/>
    <property type="evidence" value="ECO:0007669"/>
    <property type="project" value="TreeGrafter"/>
</dbReference>
<evidence type="ECO:0000256" key="1">
    <source>
        <dbReference type="ARBA" id="ARBA00011975"/>
    </source>
</evidence>
<dbReference type="InterPro" id="IPR001525">
    <property type="entry name" value="C5_MeTfrase"/>
</dbReference>
<dbReference type="AlphaFoldDB" id="M6JN95"/>
<dbReference type="Gene3D" id="3.40.50.150">
    <property type="entry name" value="Vaccinia Virus protein VP39"/>
    <property type="match status" value="1"/>
</dbReference>
<comment type="similarity">
    <text evidence="7 8">Belongs to the class I-like SAM-binding methyltransferase superfamily. C5-methyltransferase family.</text>
</comment>
<protein>
    <recommendedName>
        <fullName evidence="1">DNA (cytosine-5-)-methyltransferase</fullName>
        <ecNumber evidence="1">2.1.1.37</ecNumber>
    </recommendedName>
</protein>
<reference evidence="9 10" key="1">
    <citation type="submission" date="2013-01" db="EMBL/GenBank/DDBJ databases">
        <authorList>
            <person name="Harkins D.M."/>
            <person name="Durkin A.S."/>
            <person name="Brinkac L.M."/>
            <person name="Haft D.H."/>
            <person name="Selengut J.D."/>
            <person name="Sanka R."/>
            <person name="DePew J."/>
            <person name="Purushe J."/>
            <person name="Hartskeerl R.A."/>
            <person name="Ahmed A."/>
            <person name="van der Linden H."/>
            <person name="Goris M.G.A."/>
            <person name="Vinetz J.M."/>
            <person name="Sutton G.G."/>
            <person name="Nierman W.C."/>
            <person name="Fouts D.E."/>
        </authorList>
    </citation>
    <scope>NUCLEOTIDE SEQUENCE [LARGE SCALE GENOMIC DNA]</scope>
    <source>
        <strain evidence="9 10">MAVJ 401</strain>
    </source>
</reference>
<evidence type="ECO:0000256" key="3">
    <source>
        <dbReference type="ARBA" id="ARBA00022679"/>
    </source>
</evidence>
<dbReference type="EC" id="2.1.1.37" evidence="1"/>
<dbReference type="Proteomes" id="UP000012106">
    <property type="component" value="Unassembled WGS sequence"/>
</dbReference>
<evidence type="ECO:0000256" key="6">
    <source>
        <dbReference type="ARBA" id="ARBA00047422"/>
    </source>
</evidence>
<evidence type="ECO:0000256" key="7">
    <source>
        <dbReference type="PROSITE-ProRule" id="PRU01016"/>
    </source>
</evidence>
<dbReference type="Pfam" id="PF00145">
    <property type="entry name" value="DNA_methylase"/>
    <property type="match status" value="1"/>
</dbReference>
<keyword evidence="2 7" id="KW-0489">Methyltransferase</keyword>
<dbReference type="RefSeq" id="WP_004471982.1">
    <property type="nucleotide sequence ID" value="NZ_AHMU02000058.1"/>
</dbReference>
<dbReference type="PANTHER" id="PTHR10629:SF52">
    <property type="entry name" value="DNA (CYTOSINE-5)-METHYLTRANSFERASE 1"/>
    <property type="match status" value="1"/>
</dbReference>
<dbReference type="PANTHER" id="PTHR10629">
    <property type="entry name" value="CYTOSINE-SPECIFIC METHYLTRANSFERASE"/>
    <property type="match status" value="1"/>
</dbReference>
<evidence type="ECO:0000313" key="9">
    <source>
        <dbReference type="EMBL" id="EMN21083.1"/>
    </source>
</evidence>
<sequence length="346" mass="39022">MTTGKEKYTSIDLFSGCGGLSEGLLQAGFQVDVALEIDPIASAVYALNHPKTHIIIDDIRKVSKDRVLPKLSAKKIGLLAGCPPCQGFSSMRTLNRKRPVADKRNNLISEYIRFVEELRPYTIMLENVPGLIDFSLFKKAIKRLKEIGYHNIDYKVVNVKDFGIPQRRKRLVLVGSRLGEIKVAEPSYERVTVKDIIGTLPPPSKSTDELHKIFPTHTSKILERIRKTPKDGGSRKDLPKEYILQCHNKLNVGFNDVYGRLRWDDYSSTITGGCLNPSKGRFLHPEQNRCISAREAALLQSFSANYKFPTEIPRSNLALLIGNALPPKFSYIQSKNIWNHLKNHLG</sequence>
<dbReference type="Gene3D" id="3.90.120.10">
    <property type="entry name" value="DNA Methylase, subunit A, domain 2"/>
    <property type="match status" value="1"/>
</dbReference>
<dbReference type="GO" id="GO:0032259">
    <property type="term" value="P:methylation"/>
    <property type="evidence" value="ECO:0007669"/>
    <property type="project" value="UniProtKB-KW"/>
</dbReference>
<dbReference type="GO" id="GO:0003886">
    <property type="term" value="F:DNA (cytosine-5-)-methyltransferase activity"/>
    <property type="evidence" value="ECO:0007669"/>
    <property type="project" value="UniProtKB-EC"/>
</dbReference>
<accession>M6JN95</accession>
<proteinExistence type="inferred from homology"/>
<name>M6JN95_9LEPT</name>